<evidence type="ECO:0000313" key="4">
    <source>
        <dbReference type="Proteomes" id="UP000241769"/>
    </source>
</evidence>
<evidence type="ECO:0000256" key="1">
    <source>
        <dbReference type="SAM" id="MobiDB-lite"/>
    </source>
</evidence>
<evidence type="ECO:0000259" key="2">
    <source>
        <dbReference type="Pfam" id="PF10419"/>
    </source>
</evidence>
<dbReference type="AlphaFoldDB" id="A0A2P6NTP1"/>
<dbReference type="Gene3D" id="2.60.40.4370">
    <property type="match status" value="1"/>
</dbReference>
<gene>
    <name evidence="3" type="ORF">PROFUN_01607</name>
</gene>
<protein>
    <submittedName>
        <fullName evidence="3">General transcription factor 3C polypeptide 6</fullName>
    </submittedName>
</protein>
<dbReference type="GO" id="GO:0006383">
    <property type="term" value="P:transcription by RNA polymerase III"/>
    <property type="evidence" value="ECO:0007669"/>
    <property type="project" value="InterPro"/>
</dbReference>
<dbReference type="InterPro" id="IPR042771">
    <property type="entry name" value="GTF3C6-like"/>
</dbReference>
<feature type="domain" description="Transcription factor TFIIIC triple barrel" evidence="2">
    <location>
        <begin position="12"/>
        <end position="122"/>
    </location>
</feature>
<feature type="region of interest" description="Disordered" evidence="1">
    <location>
        <begin position="138"/>
        <end position="169"/>
    </location>
</feature>
<dbReference type="InParanoid" id="A0A2P6NTP1"/>
<comment type="caution">
    <text evidence="3">The sequence shown here is derived from an EMBL/GenBank/DDBJ whole genome shotgun (WGS) entry which is preliminary data.</text>
</comment>
<evidence type="ECO:0000313" key="3">
    <source>
        <dbReference type="EMBL" id="PRP87345.1"/>
    </source>
</evidence>
<dbReference type="OrthoDB" id="1877767at2759"/>
<accession>A0A2P6NTP1</accession>
<reference evidence="3 4" key="1">
    <citation type="journal article" date="2018" name="Genome Biol. Evol.">
        <title>Multiple Roots of Fruiting Body Formation in Amoebozoa.</title>
        <authorList>
            <person name="Hillmann F."/>
            <person name="Forbes G."/>
            <person name="Novohradska S."/>
            <person name="Ferling I."/>
            <person name="Riege K."/>
            <person name="Groth M."/>
            <person name="Westermann M."/>
            <person name="Marz M."/>
            <person name="Spaller T."/>
            <person name="Winckler T."/>
            <person name="Schaap P."/>
            <person name="Glockner G."/>
        </authorList>
    </citation>
    <scope>NUCLEOTIDE SEQUENCE [LARGE SCALE GENOMIC DNA]</scope>
    <source>
        <strain evidence="3 4">Jena</strain>
    </source>
</reference>
<name>A0A2P6NTP1_9EUKA</name>
<dbReference type="Pfam" id="PF10419">
    <property type="entry name" value="TFIIIC_sub6"/>
    <property type="match status" value="1"/>
</dbReference>
<dbReference type="GO" id="GO:0000127">
    <property type="term" value="C:transcription factor TFIIIC complex"/>
    <property type="evidence" value="ECO:0007669"/>
    <property type="project" value="TreeGrafter"/>
</dbReference>
<dbReference type="Proteomes" id="UP000241769">
    <property type="component" value="Unassembled WGS sequence"/>
</dbReference>
<dbReference type="InterPro" id="IPR019481">
    <property type="entry name" value="TFIIIC_triple_barrel"/>
</dbReference>
<organism evidence="3 4">
    <name type="scientific">Planoprotostelium fungivorum</name>
    <dbReference type="NCBI Taxonomy" id="1890364"/>
    <lineage>
        <taxon>Eukaryota</taxon>
        <taxon>Amoebozoa</taxon>
        <taxon>Evosea</taxon>
        <taxon>Variosea</taxon>
        <taxon>Cavosteliida</taxon>
        <taxon>Cavosteliaceae</taxon>
        <taxon>Planoprotostelium</taxon>
    </lineage>
</organism>
<proteinExistence type="predicted"/>
<sequence>MSQIPPTNDIEDEEESFYVLLELGEYENSEIMDTNKNFHVIGLDTPQPILQLDDKVFRGSYEETLGTLLIFEQTEVKKDEPQAQLVNLLPNLQDVNLGSQQKVQSKLLCTVDKKLALSRVVLEDRAKMRRPILYPAGAPGRLLDLRQPRPKKKAPEDVSSPESNKKAKS</sequence>
<keyword evidence="4" id="KW-1185">Reference proteome</keyword>
<dbReference type="PANTHER" id="PTHR21860">
    <property type="entry name" value="TRANSCRIPTION INITIATION FACTOR IIIC TFIIIC , POLYPEPTIDE 6-RELATED"/>
    <property type="match status" value="1"/>
</dbReference>
<dbReference type="PANTHER" id="PTHR21860:SF2">
    <property type="entry name" value="GENERAL TRANSCRIPTION FACTOR 3C POLYPEPTIDE 6"/>
    <property type="match status" value="1"/>
</dbReference>
<dbReference type="EMBL" id="MDYQ01000021">
    <property type="protein sequence ID" value="PRP87345.1"/>
    <property type="molecule type" value="Genomic_DNA"/>
</dbReference>